<comment type="caution">
    <text evidence="7">The sequence shown here is derived from an EMBL/GenBank/DDBJ whole genome shotgun (WGS) entry which is preliminary data.</text>
</comment>
<evidence type="ECO:0000256" key="6">
    <source>
        <dbReference type="SAM" id="MobiDB-lite"/>
    </source>
</evidence>
<sequence length="230" mass="23978">MDGSAQGELVLAPEVFGIQPNLAVLHQVVTAQLAAARAGTQSTKTRAEVAGGGAKPFRQKGLGRARQGSIRAPQWVGGGVALGPKPRSYRQRTPKKMIRLALHSALADRAAEGRVCVLDRWQFEQPSTKRAKAALAALGLRGRVLVVVGPEDDLAARSLRNLPEVQLVAAGELNAYDVLRSDWVLFTEATLPGAEGRGAAAEPAPSASPAAAPEAPASAEQSEAEEVGES</sequence>
<gene>
    <name evidence="5 7" type="primary">rplD</name>
    <name evidence="7" type="ORF">ACFFRE_04305</name>
</gene>
<evidence type="ECO:0000313" key="8">
    <source>
        <dbReference type="Proteomes" id="UP001589788"/>
    </source>
</evidence>
<dbReference type="NCBIfam" id="TIGR03953">
    <property type="entry name" value="rplD_bact"/>
    <property type="match status" value="1"/>
</dbReference>
<dbReference type="SUPFAM" id="SSF52166">
    <property type="entry name" value="Ribosomal protein L4"/>
    <property type="match status" value="1"/>
</dbReference>
<dbReference type="Proteomes" id="UP001589788">
    <property type="component" value="Unassembled WGS sequence"/>
</dbReference>
<evidence type="ECO:0000256" key="2">
    <source>
        <dbReference type="ARBA" id="ARBA00022980"/>
    </source>
</evidence>
<comment type="function">
    <text evidence="5">Forms part of the polypeptide exit tunnel.</text>
</comment>
<dbReference type="EMBL" id="JBHLYQ010000029">
    <property type="protein sequence ID" value="MFC0081378.1"/>
    <property type="molecule type" value="Genomic_DNA"/>
</dbReference>
<comment type="subunit">
    <text evidence="5">Part of the 50S ribosomal subunit.</text>
</comment>
<dbReference type="InterPro" id="IPR013005">
    <property type="entry name" value="Ribosomal_uL4-like"/>
</dbReference>
<dbReference type="PANTHER" id="PTHR10746:SF6">
    <property type="entry name" value="LARGE RIBOSOMAL SUBUNIT PROTEIN UL4M"/>
    <property type="match status" value="1"/>
</dbReference>
<dbReference type="HAMAP" id="MF_01328_B">
    <property type="entry name" value="Ribosomal_uL4_B"/>
    <property type="match status" value="1"/>
</dbReference>
<evidence type="ECO:0000256" key="4">
    <source>
        <dbReference type="ARBA" id="ARBA00035244"/>
    </source>
</evidence>
<evidence type="ECO:0000256" key="1">
    <source>
        <dbReference type="ARBA" id="ARBA00010528"/>
    </source>
</evidence>
<reference evidence="7 8" key="1">
    <citation type="submission" date="2024-09" db="EMBL/GenBank/DDBJ databases">
        <authorList>
            <person name="Sun Q."/>
            <person name="Mori K."/>
        </authorList>
    </citation>
    <scope>NUCLEOTIDE SEQUENCE [LARGE SCALE GENOMIC DNA]</scope>
    <source>
        <strain evidence="7 8">JCM 15389</strain>
    </source>
</reference>
<dbReference type="Pfam" id="PF00573">
    <property type="entry name" value="Ribosomal_L4"/>
    <property type="match status" value="1"/>
</dbReference>
<dbReference type="RefSeq" id="WP_377788642.1">
    <property type="nucleotide sequence ID" value="NZ_JBHLYQ010000029.1"/>
</dbReference>
<dbReference type="InterPro" id="IPR002136">
    <property type="entry name" value="Ribosomal_uL4"/>
</dbReference>
<accession>A0ABV6C101</accession>
<proteinExistence type="inferred from homology"/>
<dbReference type="GO" id="GO:0005840">
    <property type="term" value="C:ribosome"/>
    <property type="evidence" value="ECO:0007669"/>
    <property type="project" value="UniProtKB-KW"/>
</dbReference>
<evidence type="ECO:0000313" key="7">
    <source>
        <dbReference type="EMBL" id="MFC0081378.1"/>
    </source>
</evidence>
<evidence type="ECO:0000256" key="3">
    <source>
        <dbReference type="ARBA" id="ARBA00023274"/>
    </source>
</evidence>
<dbReference type="InterPro" id="IPR023574">
    <property type="entry name" value="Ribosomal_uL4_dom_sf"/>
</dbReference>
<dbReference type="PANTHER" id="PTHR10746">
    <property type="entry name" value="50S RIBOSOMAL PROTEIN L4"/>
    <property type="match status" value="1"/>
</dbReference>
<keyword evidence="5" id="KW-0694">RNA-binding</keyword>
<comment type="similarity">
    <text evidence="1 5">Belongs to the universal ribosomal protein uL4 family.</text>
</comment>
<keyword evidence="5" id="KW-0699">rRNA-binding</keyword>
<keyword evidence="2 5" id="KW-0689">Ribosomal protein</keyword>
<comment type="function">
    <text evidence="5">One of the primary rRNA binding proteins, this protein initially binds near the 5'-end of the 23S rRNA. It is important during the early stages of 50S assembly. It makes multiple contacts with different domains of the 23S rRNA in the assembled 50S subunit and ribosome.</text>
</comment>
<evidence type="ECO:0000256" key="5">
    <source>
        <dbReference type="HAMAP-Rule" id="MF_01328"/>
    </source>
</evidence>
<keyword evidence="3 5" id="KW-0687">Ribonucleoprotein</keyword>
<feature type="region of interest" description="Disordered" evidence="6">
    <location>
        <begin position="195"/>
        <end position="230"/>
    </location>
</feature>
<keyword evidence="8" id="KW-1185">Reference proteome</keyword>
<protein>
    <recommendedName>
        <fullName evidence="4 5">Large ribosomal subunit protein uL4</fullName>
    </recommendedName>
</protein>
<name>A0ABV6C101_9ACTN</name>
<dbReference type="Gene3D" id="3.40.1370.10">
    <property type="match status" value="1"/>
</dbReference>
<feature type="compositionally biased region" description="Low complexity" evidence="6">
    <location>
        <begin position="195"/>
        <end position="221"/>
    </location>
</feature>
<organism evidence="7 8">
    <name type="scientific">Aciditerrimonas ferrireducens</name>
    <dbReference type="NCBI Taxonomy" id="667306"/>
    <lineage>
        <taxon>Bacteria</taxon>
        <taxon>Bacillati</taxon>
        <taxon>Actinomycetota</taxon>
        <taxon>Acidimicrobiia</taxon>
        <taxon>Acidimicrobiales</taxon>
        <taxon>Acidimicrobiaceae</taxon>
        <taxon>Aciditerrimonas</taxon>
    </lineage>
</organism>